<name>A0ABD0RNB8_CIRMR</name>
<reference evidence="2 3" key="1">
    <citation type="submission" date="2024-05" db="EMBL/GenBank/DDBJ databases">
        <title>Genome sequencing and assembly of Indian major carp, Cirrhinus mrigala (Hamilton, 1822).</title>
        <authorList>
            <person name="Mohindra V."/>
            <person name="Chowdhury L.M."/>
            <person name="Lal K."/>
            <person name="Jena J.K."/>
        </authorList>
    </citation>
    <scope>NUCLEOTIDE SEQUENCE [LARGE SCALE GENOMIC DNA]</scope>
    <source>
        <strain evidence="2">CM1030</strain>
        <tissue evidence="2">Blood</tissue>
    </source>
</reference>
<proteinExistence type="predicted"/>
<feature type="region of interest" description="Disordered" evidence="1">
    <location>
        <begin position="79"/>
        <end position="100"/>
    </location>
</feature>
<organism evidence="2 3">
    <name type="scientific">Cirrhinus mrigala</name>
    <name type="common">Mrigala</name>
    <dbReference type="NCBI Taxonomy" id="683832"/>
    <lineage>
        <taxon>Eukaryota</taxon>
        <taxon>Metazoa</taxon>
        <taxon>Chordata</taxon>
        <taxon>Craniata</taxon>
        <taxon>Vertebrata</taxon>
        <taxon>Euteleostomi</taxon>
        <taxon>Actinopterygii</taxon>
        <taxon>Neopterygii</taxon>
        <taxon>Teleostei</taxon>
        <taxon>Ostariophysi</taxon>
        <taxon>Cypriniformes</taxon>
        <taxon>Cyprinidae</taxon>
        <taxon>Labeoninae</taxon>
        <taxon>Labeonini</taxon>
        <taxon>Cirrhinus</taxon>
    </lineage>
</organism>
<feature type="compositionally biased region" description="Low complexity" evidence="1">
    <location>
        <begin position="79"/>
        <end position="96"/>
    </location>
</feature>
<evidence type="ECO:0000256" key="1">
    <source>
        <dbReference type="SAM" id="MobiDB-lite"/>
    </source>
</evidence>
<evidence type="ECO:0000313" key="3">
    <source>
        <dbReference type="Proteomes" id="UP001529510"/>
    </source>
</evidence>
<protein>
    <submittedName>
        <fullName evidence="2">Uncharacterized protein</fullName>
    </submittedName>
</protein>
<gene>
    <name evidence="2" type="ORF">M9458_003201</name>
</gene>
<dbReference type="GO" id="GO:0060429">
    <property type="term" value="P:epithelium development"/>
    <property type="evidence" value="ECO:0007669"/>
    <property type="project" value="UniProtKB-ARBA"/>
</dbReference>
<dbReference type="InterPro" id="IPR027397">
    <property type="entry name" value="Catenin-bd_sf"/>
</dbReference>
<dbReference type="EMBL" id="JAMKFB020000002">
    <property type="protein sequence ID" value="KAL0200014.1"/>
    <property type="molecule type" value="Genomic_DNA"/>
</dbReference>
<dbReference type="Proteomes" id="UP001529510">
    <property type="component" value="Unassembled WGS sequence"/>
</dbReference>
<evidence type="ECO:0000313" key="2">
    <source>
        <dbReference type="EMBL" id="KAL0200014.1"/>
    </source>
</evidence>
<dbReference type="AlphaFoldDB" id="A0ABD0RNB8"/>
<comment type="caution">
    <text evidence="2">The sequence shown here is derived from an EMBL/GenBank/DDBJ whole genome shotgun (WGS) entry which is preliminary data.</text>
</comment>
<dbReference type="Gene3D" id="4.10.900.10">
    <property type="entry name" value="TCF3-CBD (Catenin binding domain)"/>
    <property type="match status" value="1"/>
</dbReference>
<keyword evidence="3" id="KW-1185">Reference proteome</keyword>
<accession>A0ABD0RNB8</accession>
<sequence length="306" mass="33727">MGDSLKVYEYEDQEPSKEPFEDICGLIQEDNNLAFLDDLDMRFKTLAEICSGSKIETEIRTTVPVTSKPVLSTTHKDISVQSTVSHSQSQEKASSSTIIQTAEAQQTSSMSSTGVYFQEKVMVPNQTLLVQQPALYYTSTTPVYVMEAQPSLMMTPNPVLGLQENLIVEEQEGTGASHRGTIKRDAQHYQSVVLVEKQPMKGSMPTQGAVQIVNSEIMQSMEAQGVRQPLHPSVQLVNTEIMQSMEAQAARQPLHPSVQMVNTEIMQSTESREVRRAIHPTRRVMAGAGRATEVSALLDMGAPQSL</sequence>